<dbReference type="EC" id="2.3.1.191" evidence="7"/>
<name>A0A0U5EQT3_9BACT</name>
<evidence type="ECO:0000256" key="6">
    <source>
        <dbReference type="ARBA" id="ARBA00023315"/>
    </source>
</evidence>
<keyword evidence="3 7" id="KW-0808">Transferase</keyword>
<dbReference type="PANTHER" id="PTHR43378:SF2">
    <property type="entry name" value="UDP-3-O-ACYLGLUCOSAMINE N-ACYLTRANSFERASE 1, MITOCHONDRIAL-RELATED"/>
    <property type="match status" value="1"/>
</dbReference>
<dbReference type="NCBIfam" id="NF002060">
    <property type="entry name" value="PRK00892.1"/>
    <property type="match status" value="1"/>
</dbReference>
<accession>A0A0U5EQT3</accession>
<dbReference type="InterPro" id="IPR020573">
    <property type="entry name" value="UDP_GlcNAc_AcTrfase_non-rep"/>
</dbReference>
<dbReference type="GO" id="GO:0016410">
    <property type="term" value="F:N-acyltransferase activity"/>
    <property type="evidence" value="ECO:0007669"/>
    <property type="project" value="InterPro"/>
</dbReference>
<evidence type="ECO:0000256" key="3">
    <source>
        <dbReference type="ARBA" id="ARBA00022679"/>
    </source>
</evidence>
<keyword evidence="4 7" id="KW-0677">Repeat</keyword>
<dbReference type="UniPathway" id="UPA00973"/>
<gene>
    <name evidence="7 9" type="primary">lpxD</name>
    <name evidence="9" type="ORF">PNK_0903</name>
</gene>
<feature type="domain" description="UDP-3-O-[3-hydroxymyristoyl] glucosamine N-acyltransferase non-repeat region" evidence="8">
    <location>
        <begin position="27"/>
        <end position="90"/>
    </location>
</feature>
<reference evidence="10" key="1">
    <citation type="submission" date="2015-09" db="EMBL/GenBank/DDBJ databases">
        <authorList>
            <person name="Bertelli C."/>
        </authorList>
    </citation>
    <scope>NUCLEOTIDE SEQUENCE [LARGE SCALE GENOMIC DNA]</scope>
    <source>
        <strain evidence="10">KNic</strain>
    </source>
</reference>
<evidence type="ECO:0000256" key="5">
    <source>
        <dbReference type="ARBA" id="ARBA00023098"/>
    </source>
</evidence>
<dbReference type="KEGG" id="pnl:PNK_0903"/>
<dbReference type="AlphaFoldDB" id="A0A0U5EQT3"/>
<dbReference type="RefSeq" id="WP_059060553.1">
    <property type="nucleotide sequence ID" value="NZ_LN879502.1"/>
</dbReference>
<evidence type="ECO:0000313" key="10">
    <source>
        <dbReference type="Proteomes" id="UP000069902"/>
    </source>
</evidence>
<comment type="function">
    <text evidence="7">Catalyzes the N-acylation of UDP-3-O-acylglucosamine using 3-hydroxyacyl-ACP as the acyl donor. Is involved in the biosynthesis of lipid A, a phosphorylated glycolipid that anchors the lipopolysaccharide to the outer membrane of the cell.</text>
</comment>
<dbReference type="STRING" id="389348.PNK_0903"/>
<dbReference type="PANTHER" id="PTHR43378">
    <property type="entry name" value="UDP-3-O-ACYLGLUCOSAMINE N-ACYLTRANSFERASE"/>
    <property type="match status" value="1"/>
</dbReference>
<dbReference type="EMBL" id="LN879502">
    <property type="protein sequence ID" value="CUI16528.1"/>
    <property type="molecule type" value="Genomic_DNA"/>
</dbReference>
<dbReference type="PATRIC" id="fig|389348.3.peg.991"/>
<proteinExistence type="inferred from homology"/>
<organism evidence="9 10">
    <name type="scientific">Candidatus Protochlamydia naegleriophila</name>
    <dbReference type="NCBI Taxonomy" id="389348"/>
    <lineage>
        <taxon>Bacteria</taxon>
        <taxon>Pseudomonadati</taxon>
        <taxon>Chlamydiota</taxon>
        <taxon>Chlamydiia</taxon>
        <taxon>Parachlamydiales</taxon>
        <taxon>Parachlamydiaceae</taxon>
        <taxon>Candidatus Protochlamydia</taxon>
    </lineage>
</organism>
<dbReference type="InParanoid" id="A0A0U5EQT3"/>
<dbReference type="Gene3D" id="2.160.10.10">
    <property type="entry name" value="Hexapeptide repeat proteins"/>
    <property type="match status" value="1"/>
</dbReference>
<evidence type="ECO:0000256" key="7">
    <source>
        <dbReference type="HAMAP-Rule" id="MF_00523"/>
    </source>
</evidence>
<comment type="pathway">
    <text evidence="7">Bacterial outer membrane biogenesis; LPS lipid A biosynthesis.</text>
</comment>
<dbReference type="InterPro" id="IPR007691">
    <property type="entry name" value="LpxD"/>
</dbReference>
<dbReference type="CDD" id="cd03352">
    <property type="entry name" value="LbH_LpxD"/>
    <property type="match status" value="1"/>
</dbReference>
<comment type="similarity">
    <text evidence="7">Belongs to the transferase hexapeptide repeat family. LpxD subfamily.</text>
</comment>
<dbReference type="NCBIfam" id="TIGR01853">
    <property type="entry name" value="lipid_A_lpxD"/>
    <property type="match status" value="1"/>
</dbReference>
<dbReference type="GO" id="GO:0103118">
    <property type="term" value="F:UDP-3-O-[(3R)-3-hydroxyacyl]-glucosamine N-acyltransferase activity"/>
    <property type="evidence" value="ECO:0007669"/>
    <property type="project" value="UniProtKB-EC"/>
</dbReference>
<dbReference type="GO" id="GO:0016020">
    <property type="term" value="C:membrane"/>
    <property type="evidence" value="ECO:0007669"/>
    <property type="project" value="GOC"/>
</dbReference>
<protein>
    <recommendedName>
        <fullName evidence="7">UDP-3-O-acylglucosamine N-acyltransferase</fullName>
        <ecNumber evidence="7">2.3.1.191</ecNumber>
    </recommendedName>
</protein>
<dbReference type="FunCoup" id="A0A0U5EQT3">
    <property type="interactions" value="269"/>
</dbReference>
<dbReference type="Pfam" id="PF00132">
    <property type="entry name" value="Hexapep"/>
    <property type="match status" value="3"/>
</dbReference>
<dbReference type="Pfam" id="PF04613">
    <property type="entry name" value="LpxD"/>
    <property type="match status" value="1"/>
</dbReference>
<evidence type="ECO:0000256" key="4">
    <source>
        <dbReference type="ARBA" id="ARBA00022737"/>
    </source>
</evidence>
<sequence length="349" mass="37224">MREEKSFNLQELATITNCKLVGNPTHLIRNVADLENASSEDASFLANPRYLQAMKDSKAGVIFIDSQAPLVDGKNYLVSEQPSRAFQQLVDTLFPQRVHPSGFTGIHPTAVIHDTAQIADGVTIGPQAVIDEGVVIGAHTFIGAGSYIGACTQIGQNCLIHPRVVVREDCWIGNRVILQPGCVIGSCGFGYLTDKQGRHVKLNQVGNVRIEDDVEIGANATIDRARFKSTVIGQGSKIDNLVQIGHGVSIGPYNIIVAQSGIAGSTTTGKYVVLAGQVAVAGHIHLADGVTVAGKSGITKSLPAGKYGGIPAVPIADYNRNQVFLRKIETFVNQLKGVEARLQKLEEVI</sequence>
<dbReference type="GO" id="GO:0009245">
    <property type="term" value="P:lipid A biosynthetic process"/>
    <property type="evidence" value="ECO:0007669"/>
    <property type="project" value="UniProtKB-UniRule"/>
</dbReference>
<evidence type="ECO:0000313" key="9">
    <source>
        <dbReference type="EMBL" id="CUI16528.1"/>
    </source>
</evidence>
<comment type="catalytic activity">
    <reaction evidence="7">
        <text>a UDP-3-O-[(3R)-3-hydroxyacyl]-alpha-D-glucosamine + a (3R)-hydroxyacyl-[ACP] = a UDP-2-N,3-O-bis[(3R)-3-hydroxyacyl]-alpha-D-glucosamine + holo-[ACP] + H(+)</text>
        <dbReference type="Rhea" id="RHEA:53836"/>
        <dbReference type="Rhea" id="RHEA-COMP:9685"/>
        <dbReference type="Rhea" id="RHEA-COMP:9945"/>
        <dbReference type="ChEBI" id="CHEBI:15378"/>
        <dbReference type="ChEBI" id="CHEBI:64479"/>
        <dbReference type="ChEBI" id="CHEBI:78827"/>
        <dbReference type="ChEBI" id="CHEBI:137740"/>
        <dbReference type="ChEBI" id="CHEBI:137748"/>
        <dbReference type="EC" id="2.3.1.191"/>
    </reaction>
</comment>
<evidence type="ECO:0000256" key="1">
    <source>
        <dbReference type="ARBA" id="ARBA00022516"/>
    </source>
</evidence>
<feature type="active site" description="Proton acceptor" evidence="7">
    <location>
        <position position="246"/>
    </location>
</feature>
<dbReference type="SUPFAM" id="SSF51161">
    <property type="entry name" value="Trimeric LpxA-like enzymes"/>
    <property type="match status" value="1"/>
</dbReference>
<keyword evidence="10" id="KW-1185">Reference proteome</keyword>
<keyword evidence="2 7" id="KW-0441">Lipid A biosynthesis</keyword>
<dbReference type="HAMAP" id="MF_00523">
    <property type="entry name" value="LpxD"/>
    <property type="match status" value="1"/>
</dbReference>
<dbReference type="Gene3D" id="3.40.1390.10">
    <property type="entry name" value="MurE/MurF, N-terminal domain"/>
    <property type="match status" value="1"/>
</dbReference>
<dbReference type="Proteomes" id="UP000069902">
    <property type="component" value="Chromosome cPNK"/>
</dbReference>
<keyword evidence="1 7" id="KW-0444">Lipid biosynthesis</keyword>
<evidence type="ECO:0000256" key="2">
    <source>
        <dbReference type="ARBA" id="ARBA00022556"/>
    </source>
</evidence>
<keyword evidence="5 7" id="KW-0443">Lipid metabolism</keyword>
<dbReference type="InterPro" id="IPR001451">
    <property type="entry name" value="Hexapep"/>
</dbReference>
<evidence type="ECO:0000259" key="8">
    <source>
        <dbReference type="Pfam" id="PF04613"/>
    </source>
</evidence>
<keyword evidence="6 7" id="KW-0012">Acyltransferase</keyword>
<comment type="subunit">
    <text evidence="7">Homotrimer.</text>
</comment>
<dbReference type="InterPro" id="IPR011004">
    <property type="entry name" value="Trimer_LpxA-like_sf"/>
</dbReference>